<keyword evidence="5" id="KW-1185">Reference proteome</keyword>
<dbReference type="GO" id="GO:0004553">
    <property type="term" value="F:hydrolase activity, hydrolyzing O-glycosyl compounds"/>
    <property type="evidence" value="ECO:0007669"/>
    <property type="project" value="InterPro"/>
</dbReference>
<dbReference type="PANTHER" id="PTHR10963">
    <property type="entry name" value="GLYCOSYL HYDROLASE-RELATED"/>
    <property type="match status" value="1"/>
</dbReference>
<protein>
    <recommendedName>
        <fullName evidence="3">GH16 domain-containing protein</fullName>
    </recommendedName>
</protein>
<name>A0A0D3J8P7_EMIH1</name>
<dbReference type="Gene3D" id="2.60.120.200">
    <property type="match status" value="1"/>
</dbReference>
<evidence type="ECO:0000259" key="3">
    <source>
        <dbReference type="PROSITE" id="PS51762"/>
    </source>
</evidence>
<evidence type="ECO:0000256" key="2">
    <source>
        <dbReference type="SAM" id="MobiDB-lite"/>
    </source>
</evidence>
<dbReference type="PROSITE" id="PS51762">
    <property type="entry name" value="GH16_2"/>
    <property type="match status" value="1"/>
</dbReference>
<dbReference type="STRING" id="2903.R1CBZ9"/>
<dbReference type="PANTHER" id="PTHR10963:SF55">
    <property type="entry name" value="GLYCOSIDE HYDROLASE FAMILY 16 PROTEIN"/>
    <property type="match status" value="1"/>
</dbReference>
<reference evidence="4" key="2">
    <citation type="submission" date="2024-10" db="UniProtKB">
        <authorList>
            <consortium name="EnsemblProtists"/>
        </authorList>
    </citation>
    <scope>IDENTIFICATION</scope>
</reference>
<evidence type="ECO:0000256" key="1">
    <source>
        <dbReference type="ARBA" id="ARBA00006865"/>
    </source>
</evidence>
<dbReference type="RefSeq" id="XP_005772311.1">
    <property type="nucleotide sequence ID" value="XM_005772254.1"/>
</dbReference>
<dbReference type="InterPro" id="IPR050546">
    <property type="entry name" value="Glycosyl_Hydrlase_16"/>
</dbReference>
<dbReference type="KEGG" id="ehx:EMIHUDRAFT_242428"/>
<sequence length="502" mass="55451">MVRVGDDTAETGSFLCRPGTGYRTRTGKTCCPASNIRQDNLHSWFRADARLSSMSGGVASISFRLYFRYVFNERVEWRPLRWELLSEMHGRRVHVSAASTDLRYAWHVHPDAASLAPNAADLPIQLRLPDGAGSTPLTVRLHASFGVRAWDPAIQMCIDSEDVVHVDPGRGQEMLVEGEALTNPVTLTPAGHSRPRPEPPLVAALSADRRLGPLLWSDEFDGSSIDESKWMHDNSPPENGEEQDYVGPGRGTSRVADGSLALTARRSADGAVTSARLTTLWRFNFTYGIVEARMRAPLVAGLWPAFWMLGTDLLDPNTGWPACGEIDVMEIFGTRRGAASCSTVHNSRHSWGTLDPLEGGCFALEEPEPAWHVWRLLWTPRRIAFFIDDGRTPIYSYSPAQRTAANFPYTRPQYLIANLAVGGNGPSQPVDFSALDPPGTTLFLDYVRVYALPDGLDELADMSWPNDVERPTLMRGYARAVDSDAAHEAARVAEPEECVYDL</sequence>
<dbReference type="InterPro" id="IPR013320">
    <property type="entry name" value="ConA-like_dom_sf"/>
</dbReference>
<evidence type="ECO:0000313" key="5">
    <source>
        <dbReference type="Proteomes" id="UP000013827"/>
    </source>
</evidence>
<dbReference type="Pfam" id="PF00722">
    <property type="entry name" value="Glyco_hydro_16"/>
    <property type="match status" value="1"/>
</dbReference>
<feature type="region of interest" description="Disordered" evidence="2">
    <location>
        <begin position="226"/>
        <end position="250"/>
    </location>
</feature>
<proteinExistence type="inferred from homology"/>
<organism evidence="4 5">
    <name type="scientific">Emiliania huxleyi (strain CCMP1516)</name>
    <dbReference type="NCBI Taxonomy" id="280463"/>
    <lineage>
        <taxon>Eukaryota</taxon>
        <taxon>Haptista</taxon>
        <taxon>Haptophyta</taxon>
        <taxon>Prymnesiophyceae</taxon>
        <taxon>Isochrysidales</taxon>
        <taxon>Noelaerhabdaceae</taxon>
        <taxon>Emiliania</taxon>
    </lineage>
</organism>
<dbReference type="HOGENOM" id="CLU_027612_0_0_1"/>
<reference evidence="5" key="1">
    <citation type="journal article" date="2013" name="Nature">
        <title>Pan genome of the phytoplankton Emiliania underpins its global distribution.</title>
        <authorList>
            <person name="Read B.A."/>
            <person name="Kegel J."/>
            <person name="Klute M.J."/>
            <person name="Kuo A."/>
            <person name="Lefebvre S.C."/>
            <person name="Maumus F."/>
            <person name="Mayer C."/>
            <person name="Miller J."/>
            <person name="Monier A."/>
            <person name="Salamov A."/>
            <person name="Young J."/>
            <person name="Aguilar M."/>
            <person name="Claverie J.M."/>
            <person name="Frickenhaus S."/>
            <person name="Gonzalez K."/>
            <person name="Herman E.K."/>
            <person name="Lin Y.C."/>
            <person name="Napier J."/>
            <person name="Ogata H."/>
            <person name="Sarno A.F."/>
            <person name="Shmutz J."/>
            <person name="Schroeder D."/>
            <person name="de Vargas C."/>
            <person name="Verret F."/>
            <person name="von Dassow P."/>
            <person name="Valentin K."/>
            <person name="Van de Peer Y."/>
            <person name="Wheeler G."/>
            <person name="Dacks J.B."/>
            <person name="Delwiche C.F."/>
            <person name="Dyhrman S.T."/>
            <person name="Glockner G."/>
            <person name="John U."/>
            <person name="Richards T."/>
            <person name="Worden A.Z."/>
            <person name="Zhang X."/>
            <person name="Grigoriev I.V."/>
            <person name="Allen A.E."/>
            <person name="Bidle K."/>
            <person name="Borodovsky M."/>
            <person name="Bowler C."/>
            <person name="Brownlee C."/>
            <person name="Cock J.M."/>
            <person name="Elias M."/>
            <person name="Gladyshev V.N."/>
            <person name="Groth M."/>
            <person name="Guda C."/>
            <person name="Hadaegh A."/>
            <person name="Iglesias-Rodriguez M.D."/>
            <person name="Jenkins J."/>
            <person name="Jones B.M."/>
            <person name="Lawson T."/>
            <person name="Leese F."/>
            <person name="Lindquist E."/>
            <person name="Lobanov A."/>
            <person name="Lomsadze A."/>
            <person name="Malik S.B."/>
            <person name="Marsh M.E."/>
            <person name="Mackinder L."/>
            <person name="Mock T."/>
            <person name="Mueller-Roeber B."/>
            <person name="Pagarete A."/>
            <person name="Parker M."/>
            <person name="Probert I."/>
            <person name="Quesneville H."/>
            <person name="Raines C."/>
            <person name="Rensing S.A."/>
            <person name="Riano-Pachon D.M."/>
            <person name="Richier S."/>
            <person name="Rokitta S."/>
            <person name="Shiraiwa Y."/>
            <person name="Soanes D.M."/>
            <person name="van der Giezen M."/>
            <person name="Wahlund T.M."/>
            <person name="Williams B."/>
            <person name="Wilson W."/>
            <person name="Wolfe G."/>
            <person name="Wurch L.L."/>
        </authorList>
    </citation>
    <scope>NUCLEOTIDE SEQUENCE</scope>
</reference>
<evidence type="ECO:0000313" key="4">
    <source>
        <dbReference type="EnsemblProtists" id="EOD19882"/>
    </source>
</evidence>
<dbReference type="Proteomes" id="UP000013827">
    <property type="component" value="Unassembled WGS sequence"/>
</dbReference>
<comment type="similarity">
    <text evidence="1">Belongs to the glycosyl hydrolase 16 family.</text>
</comment>
<dbReference type="AlphaFoldDB" id="A0A0D3J8P7"/>
<dbReference type="PaxDb" id="2903-EOD19882"/>
<dbReference type="eggNOG" id="ENOG502S1W9">
    <property type="taxonomic scope" value="Eukaryota"/>
</dbReference>
<feature type="domain" description="GH16" evidence="3">
    <location>
        <begin position="176"/>
        <end position="455"/>
    </location>
</feature>
<accession>A0A0D3J8P7</accession>
<dbReference type="CDD" id="cd08023">
    <property type="entry name" value="GH16_laminarinase_like"/>
    <property type="match status" value="1"/>
</dbReference>
<dbReference type="SUPFAM" id="SSF49899">
    <property type="entry name" value="Concanavalin A-like lectins/glucanases"/>
    <property type="match status" value="1"/>
</dbReference>
<dbReference type="EnsemblProtists" id="EOD19882">
    <property type="protein sequence ID" value="EOD19882"/>
    <property type="gene ID" value="EMIHUDRAFT_242428"/>
</dbReference>
<dbReference type="GO" id="GO:0005975">
    <property type="term" value="P:carbohydrate metabolic process"/>
    <property type="evidence" value="ECO:0007669"/>
    <property type="project" value="InterPro"/>
</dbReference>
<dbReference type="GeneID" id="17265452"/>
<dbReference type="InterPro" id="IPR000757">
    <property type="entry name" value="Beta-glucanase-like"/>
</dbReference>